<dbReference type="AlphaFoldDB" id="L7EUR2"/>
<comment type="catalytic activity">
    <reaction evidence="4">
        <text>an aldehyde + NAD(+) + H2O = a carboxylate + NADH + 2 H(+)</text>
        <dbReference type="Rhea" id="RHEA:16185"/>
        <dbReference type="ChEBI" id="CHEBI:15377"/>
        <dbReference type="ChEBI" id="CHEBI:15378"/>
        <dbReference type="ChEBI" id="CHEBI:17478"/>
        <dbReference type="ChEBI" id="CHEBI:29067"/>
        <dbReference type="ChEBI" id="CHEBI:57540"/>
        <dbReference type="ChEBI" id="CHEBI:57945"/>
        <dbReference type="EC" id="1.2.1.3"/>
    </reaction>
</comment>
<feature type="compositionally biased region" description="Basic and acidic residues" evidence="7">
    <location>
        <begin position="1"/>
        <end position="14"/>
    </location>
</feature>
<name>L7EUR2_STRT8</name>
<evidence type="ECO:0000256" key="3">
    <source>
        <dbReference type="ARBA" id="ARBA00024226"/>
    </source>
</evidence>
<dbReference type="InterPro" id="IPR016162">
    <property type="entry name" value="Ald_DH_N"/>
</dbReference>
<protein>
    <recommendedName>
        <fullName evidence="3">aldehyde dehydrogenase (NAD(+))</fullName>
        <ecNumber evidence="3">1.2.1.3</ecNumber>
    </recommendedName>
</protein>
<dbReference type="PATRIC" id="fig|698760.3.peg.8457"/>
<feature type="active site" evidence="5">
    <location>
        <position position="271"/>
    </location>
</feature>
<comment type="similarity">
    <text evidence="1 6">Belongs to the aldehyde dehydrogenase family.</text>
</comment>
<dbReference type="Pfam" id="PF00171">
    <property type="entry name" value="Aldedh"/>
    <property type="match status" value="1"/>
</dbReference>
<gene>
    <name evidence="9" type="ORF">STRTUCAR8_00555</name>
</gene>
<dbReference type="Gene3D" id="3.40.605.10">
    <property type="entry name" value="Aldehyde Dehydrogenase, Chain A, domain 1"/>
    <property type="match status" value="1"/>
</dbReference>
<feature type="domain" description="Aldehyde dehydrogenase" evidence="8">
    <location>
        <begin position="43"/>
        <end position="501"/>
    </location>
</feature>
<dbReference type="Proteomes" id="UP000010931">
    <property type="component" value="Unassembled WGS sequence"/>
</dbReference>
<proteinExistence type="inferred from homology"/>
<dbReference type="InterPro" id="IPR029510">
    <property type="entry name" value="Ald_DH_CS_GLU"/>
</dbReference>
<evidence type="ECO:0000256" key="6">
    <source>
        <dbReference type="RuleBase" id="RU003345"/>
    </source>
</evidence>
<evidence type="ECO:0000256" key="1">
    <source>
        <dbReference type="ARBA" id="ARBA00009986"/>
    </source>
</evidence>
<evidence type="ECO:0000313" key="10">
    <source>
        <dbReference type="Proteomes" id="UP000010931"/>
    </source>
</evidence>
<evidence type="ECO:0000313" key="9">
    <source>
        <dbReference type="EMBL" id="ELP62594.1"/>
    </source>
</evidence>
<sequence length="506" mass="53403">MLGLLDHLESRMPKETGTTAEQTQAAPVRTGLLINGRTVETEDCFPVHDPASPHRIVGYAAAASQAQARAAVAAADAAFPAWAAIPPRRRAEIISEALSAFDADAAAQTAALMTSENGKISFESQVELGAFVARTRAALDLVDTLDRVKDLAGPPLASRIHRLPMGVITVIVPFNWPIAILGASLPYALLAGNTTVVKPPPTVPLAMVRMLEIFAAGLPAGVLNVVTGTNEAVAPVISDPRVRKIVFTGSTAAGKHIMTAAAQNLAAVTLELGGNDPAIVLDDAELDTEHLQRLAHGTFLTSGQVCMAIKRLYVHRSRYEELVAGLSFVLDAHHVGPGSDPTSTMGPLNSDAQCQTVTAMLAEAADAGAEIRELGSLDRAAAYSGGYFMRPSLVLDPDPGLRIVTAEQFGPALPILPFDDVDTVVEQVNNDWSGLCSSVWSADARRADALAERLRTGTTWINHANAVACDDRAPFGGFRQSGIGREMGPEGLLSFTEAHTVTRPVR</sequence>
<dbReference type="PANTHER" id="PTHR42804">
    <property type="entry name" value="ALDEHYDE DEHYDROGENASE"/>
    <property type="match status" value="1"/>
</dbReference>
<evidence type="ECO:0000259" key="8">
    <source>
        <dbReference type="Pfam" id="PF00171"/>
    </source>
</evidence>
<accession>L7EUR2</accession>
<feature type="region of interest" description="Disordered" evidence="7">
    <location>
        <begin position="1"/>
        <end position="23"/>
    </location>
</feature>
<comment type="caution">
    <text evidence="9">The sequence shown here is derived from an EMBL/GenBank/DDBJ whole genome shotgun (WGS) entry which is preliminary data.</text>
</comment>
<dbReference type="STRING" id="85558.T45_05121"/>
<dbReference type="InterPro" id="IPR016160">
    <property type="entry name" value="Ald_DH_CS_CYS"/>
</dbReference>
<evidence type="ECO:0000256" key="2">
    <source>
        <dbReference type="ARBA" id="ARBA00023002"/>
    </source>
</evidence>
<dbReference type="Gene3D" id="3.40.309.10">
    <property type="entry name" value="Aldehyde Dehydrogenase, Chain A, domain 2"/>
    <property type="match status" value="1"/>
</dbReference>
<dbReference type="InterPro" id="IPR016163">
    <property type="entry name" value="Ald_DH_C"/>
</dbReference>
<organism evidence="9 10">
    <name type="scientific">Streptomyces turgidiscabies (strain Car8)</name>
    <dbReference type="NCBI Taxonomy" id="698760"/>
    <lineage>
        <taxon>Bacteria</taxon>
        <taxon>Bacillati</taxon>
        <taxon>Actinomycetota</taxon>
        <taxon>Actinomycetes</taxon>
        <taxon>Kitasatosporales</taxon>
        <taxon>Streptomycetaceae</taxon>
        <taxon>Streptomyces</taxon>
    </lineage>
</organism>
<dbReference type="EC" id="1.2.1.3" evidence="3"/>
<reference evidence="9 10" key="1">
    <citation type="journal article" date="2011" name="Plasmid">
        <title>Streptomyces turgidiscabies Car8 contains a modular pathogenicity island that shares virulence genes with other actinobacterial plant pathogens.</title>
        <authorList>
            <person name="Huguet-Tapia J.C."/>
            <person name="Badger J.H."/>
            <person name="Loria R."/>
            <person name="Pettis G.S."/>
        </authorList>
    </citation>
    <scope>NUCLEOTIDE SEQUENCE [LARGE SCALE GENOMIC DNA]</scope>
    <source>
        <strain evidence="9 10">Car8</strain>
    </source>
</reference>
<dbReference type="PROSITE" id="PS00070">
    <property type="entry name" value="ALDEHYDE_DEHYDR_CYS"/>
    <property type="match status" value="1"/>
</dbReference>
<keyword evidence="10" id="KW-1185">Reference proteome</keyword>
<dbReference type="InterPro" id="IPR015590">
    <property type="entry name" value="Aldehyde_DH_dom"/>
</dbReference>
<dbReference type="InterPro" id="IPR016161">
    <property type="entry name" value="Ald_DH/histidinol_DH"/>
</dbReference>
<dbReference type="SUPFAM" id="SSF53720">
    <property type="entry name" value="ALDH-like"/>
    <property type="match status" value="1"/>
</dbReference>
<dbReference type="EMBL" id="AEJB01000601">
    <property type="protein sequence ID" value="ELP62594.1"/>
    <property type="molecule type" value="Genomic_DNA"/>
</dbReference>
<dbReference type="PANTHER" id="PTHR42804:SF1">
    <property type="entry name" value="ALDEHYDE DEHYDROGENASE-RELATED"/>
    <property type="match status" value="1"/>
</dbReference>
<keyword evidence="2 6" id="KW-0560">Oxidoreductase</keyword>
<evidence type="ECO:0000256" key="4">
    <source>
        <dbReference type="ARBA" id="ARBA00049194"/>
    </source>
</evidence>
<dbReference type="GO" id="GO:0004029">
    <property type="term" value="F:aldehyde dehydrogenase (NAD+) activity"/>
    <property type="evidence" value="ECO:0007669"/>
    <property type="project" value="UniProtKB-EC"/>
</dbReference>
<evidence type="ECO:0000256" key="5">
    <source>
        <dbReference type="PROSITE-ProRule" id="PRU10007"/>
    </source>
</evidence>
<evidence type="ECO:0000256" key="7">
    <source>
        <dbReference type="SAM" id="MobiDB-lite"/>
    </source>
</evidence>
<dbReference type="PROSITE" id="PS00687">
    <property type="entry name" value="ALDEHYDE_DEHYDR_GLU"/>
    <property type="match status" value="1"/>
</dbReference>